<dbReference type="Pfam" id="PF21953">
    <property type="entry name" value="NadN_nucleosid_C"/>
    <property type="match status" value="1"/>
</dbReference>
<evidence type="ECO:0000313" key="6">
    <source>
        <dbReference type="Proteomes" id="UP000249619"/>
    </source>
</evidence>
<evidence type="ECO:0000259" key="4">
    <source>
        <dbReference type="Pfam" id="PF21953"/>
    </source>
</evidence>
<dbReference type="PANTHER" id="PTHR11575:SF22">
    <property type="entry name" value="ADL392WP"/>
    <property type="match status" value="1"/>
</dbReference>
<dbReference type="EMBL" id="QGDH01000234">
    <property type="protein sequence ID" value="RAR02009.1"/>
    <property type="molecule type" value="Genomic_DNA"/>
</dbReference>
<dbReference type="InterPro" id="IPR029052">
    <property type="entry name" value="Metallo-depent_PP-like"/>
</dbReference>
<keyword evidence="2" id="KW-0732">Signal</keyword>
<dbReference type="OrthoDB" id="7722975at2759"/>
<dbReference type="Gene3D" id="3.60.21.10">
    <property type="match status" value="1"/>
</dbReference>
<dbReference type="PIRSF" id="PIRSF017316">
    <property type="entry name" value="Pesterase_C1039"/>
    <property type="match status" value="1"/>
</dbReference>
<evidence type="ECO:0000259" key="3">
    <source>
        <dbReference type="Pfam" id="PF00149"/>
    </source>
</evidence>
<gene>
    <name evidence="5" type="ORF">DDE83_008707</name>
</gene>
<dbReference type="PANTHER" id="PTHR11575">
    <property type="entry name" value="5'-NUCLEOTIDASE-RELATED"/>
    <property type="match status" value="1"/>
</dbReference>
<evidence type="ECO:0000256" key="2">
    <source>
        <dbReference type="SAM" id="SignalP"/>
    </source>
</evidence>
<dbReference type="PROSITE" id="PS51257">
    <property type="entry name" value="PROKAR_LIPOPROTEIN"/>
    <property type="match status" value="1"/>
</dbReference>
<dbReference type="InterPro" id="IPR006179">
    <property type="entry name" value="5_nucleotidase/apyrase"/>
</dbReference>
<dbReference type="GO" id="GO:0016787">
    <property type="term" value="F:hydrolase activity"/>
    <property type="evidence" value="ECO:0007669"/>
    <property type="project" value="InterPro"/>
</dbReference>
<evidence type="ECO:0000313" key="5">
    <source>
        <dbReference type="EMBL" id="RAR02009.1"/>
    </source>
</evidence>
<accession>A0A364MTE0</accession>
<feature type="signal peptide" evidence="2">
    <location>
        <begin position="1"/>
        <end position="18"/>
    </location>
</feature>
<feature type="domain" description="Calcineurin-like phosphoesterase" evidence="3">
    <location>
        <begin position="63"/>
        <end position="291"/>
    </location>
</feature>
<dbReference type="InterPro" id="IPR041823">
    <property type="entry name" value="YHR202W_N"/>
</dbReference>
<dbReference type="InterPro" id="IPR053828">
    <property type="entry name" value="Nucleosidase_C"/>
</dbReference>
<dbReference type="GO" id="GO:0005829">
    <property type="term" value="C:cytosol"/>
    <property type="evidence" value="ECO:0007669"/>
    <property type="project" value="TreeGrafter"/>
</dbReference>
<dbReference type="InterPro" id="IPR014485">
    <property type="entry name" value="Pesterase_C1039"/>
</dbReference>
<name>A0A364MTE0_STELY</name>
<sequence length="682" mass="75321">MRFHIPGVIAAIAASASACEGDHSCYGPLKDDVVLTRNVRRMQPDARNATTTPKAPLEWGQINFLHTTDTHGWLEGHIKEQNYGADWGDYVSFTKHMKQKARKLGVDLLLVDTGDLHDGAGLSDATTPNGNISNVVFENVDYDILTIGNHELYVTEIAYETFSNFSKVYGDKYLTSNVQIINPATGQFEYIGAKYRYFTTEQGLRIMAFGVLFDFTGNSNVSKVIKAADMVQEHWFQQAVNFTEPIDLFVVTGHNPVRANVSSSTMGTVFKAIRSMKPDAPIQVFGGHTHIRDFTVYDNKATGLESGRYCETLGWLAMSGIKSTTCKAKHNPEGVPNPTRSAVVSASTGTASAHLPASTSNSTTRYARRYLDWNRNTFAYHAEGSQRYTSFDTPKGVEITSEITSDRSKLNLTDLYGCAPETYCQYCQPFLAEGNIFGLLQTALAKVVINETRKDTPRLIIINTGSVRFDLAKGPFTYDDSFIVSPFEDAFQFIPDVPYEQASQVIDILNAGAYQKKKRGLEAADFGFSPILADRDTCIDPPLTHHYEGLTRRSKQGGRLIRRQSTSPTPGYTTTDDFGTDGDDTVHSRIPDYPQPNDLQANASFPLDGSMPDTVDLVFLDFIASYIVNALNQPDVGGDFSLDQVSYYMDKSFTTNSYLPAYAKIAWQDNVPNCPVGEGIGA</sequence>
<feature type="chain" id="PRO_5016569911" evidence="2">
    <location>
        <begin position="19"/>
        <end position="682"/>
    </location>
</feature>
<dbReference type="GO" id="GO:0009166">
    <property type="term" value="P:nucleotide catabolic process"/>
    <property type="evidence" value="ECO:0007669"/>
    <property type="project" value="InterPro"/>
</dbReference>
<organism evidence="5 6">
    <name type="scientific">Stemphylium lycopersici</name>
    <name type="common">Tomato gray leaf spot disease fungus</name>
    <name type="synonym">Thyrospora lycopersici</name>
    <dbReference type="NCBI Taxonomy" id="183478"/>
    <lineage>
        <taxon>Eukaryota</taxon>
        <taxon>Fungi</taxon>
        <taxon>Dikarya</taxon>
        <taxon>Ascomycota</taxon>
        <taxon>Pezizomycotina</taxon>
        <taxon>Dothideomycetes</taxon>
        <taxon>Pleosporomycetidae</taxon>
        <taxon>Pleosporales</taxon>
        <taxon>Pleosporineae</taxon>
        <taxon>Pleosporaceae</taxon>
        <taxon>Stemphylium</taxon>
    </lineage>
</organism>
<feature type="compositionally biased region" description="Polar residues" evidence="1">
    <location>
        <begin position="563"/>
        <end position="572"/>
    </location>
</feature>
<proteinExistence type="predicted"/>
<dbReference type="AlphaFoldDB" id="A0A364MTE0"/>
<dbReference type="STRING" id="183478.A0A364MTE0"/>
<dbReference type="InterPro" id="IPR004843">
    <property type="entry name" value="Calcineurin-like_PHP"/>
</dbReference>
<feature type="region of interest" description="Disordered" evidence="1">
    <location>
        <begin position="562"/>
        <end position="581"/>
    </location>
</feature>
<protein>
    <submittedName>
        <fullName evidence="5">Calcineurin-like phosphoesterase</fullName>
    </submittedName>
</protein>
<reference evidence="6" key="1">
    <citation type="submission" date="2018-05" db="EMBL/GenBank/DDBJ databases">
        <title>Draft genome sequence of Stemphylium lycopersici strain CIDEFI 213.</title>
        <authorList>
            <person name="Medina R."/>
            <person name="Franco M.E.E."/>
            <person name="Lucentini C.G."/>
            <person name="Saparrat M.C.N."/>
            <person name="Balatti P.A."/>
        </authorList>
    </citation>
    <scope>NUCLEOTIDE SEQUENCE [LARGE SCALE GENOMIC DNA]</scope>
    <source>
        <strain evidence="6">CIDEFI 213</strain>
    </source>
</reference>
<dbReference type="InterPro" id="IPR036907">
    <property type="entry name" value="5'-Nucleotdase_C_sf"/>
</dbReference>
<dbReference type="SUPFAM" id="SSF55816">
    <property type="entry name" value="5'-nucleotidase (syn. UDP-sugar hydrolase), C-terminal domain"/>
    <property type="match status" value="1"/>
</dbReference>
<comment type="caution">
    <text evidence="5">The sequence shown here is derived from an EMBL/GenBank/DDBJ whole genome shotgun (WGS) entry which is preliminary data.</text>
</comment>
<keyword evidence="6" id="KW-1185">Reference proteome</keyword>
<dbReference type="SUPFAM" id="SSF56300">
    <property type="entry name" value="Metallo-dependent phosphatases"/>
    <property type="match status" value="1"/>
</dbReference>
<dbReference type="Gene3D" id="3.90.780.10">
    <property type="entry name" value="5'-Nucleotidase, C-terminal domain"/>
    <property type="match status" value="2"/>
</dbReference>
<dbReference type="Pfam" id="PF00149">
    <property type="entry name" value="Metallophos"/>
    <property type="match status" value="1"/>
</dbReference>
<evidence type="ECO:0000256" key="1">
    <source>
        <dbReference type="SAM" id="MobiDB-lite"/>
    </source>
</evidence>
<dbReference type="Proteomes" id="UP000249619">
    <property type="component" value="Unassembled WGS sequence"/>
</dbReference>
<dbReference type="CDD" id="cd07407">
    <property type="entry name" value="MPP_YHR202W_N"/>
    <property type="match status" value="1"/>
</dbReference>
<feature type="domain" description="Putative 5'-nucleotidase C-terminal" evidence="4">
    <location>
        <begin position="422"/>
        <end position="628"/>
    </location>
</feature>